<protein>
    <submittedName>
        <fullName evidence="1">Uncharacterized protein</fullName>
    </submittedName>
</protein>
<proteinExistence type="predicted"/>
<keyword evidence="2" id="KW-1185">Reference proteome</keyword>
<dbReference type="EMBL" id="JAUIZM010000001">
    <property type="protein sequence ID" value="KAK1403049.1"/>
    <property type="molecule type" value="Genomic_DNA"/>
</dbReference>
<name>A0AAD8JGI2_9APIA</name>
<sequence>MEAPVNLELEQAKFPSSVYIPRLLRMQSMFHNHIQCKSICPKSSGIDEAATNIKQPENISLLGIEHVDEPVEESPAQDVGNAYNTKSKSSNILTIKSLLCQEILEIEDDPLLDHLHQLSVVEISKGNKSEKGINFEILSEHFGKPLVDAAESFHVSPHSNACVEIMVLQGGNLAREAWAVTVPLSTGQ</sequence>
<dbReference type="Proteomes" id="UP001237642">
    <property type="component" value="Unassembled WGS sequence"/>
</dbReference>
<dbReference type="AlphaFoldDB" id="A0AAD8JGI2"/>
<gene>
    <name evidence="1" type="ORF">POM88_002654</name>
</gene>
<organism evidence="1 2">
    <name type="scientific">Heracleum sosnowskyi</name>
    <dbReference type="NCBI Taxonomy" id="360622"/>
    <lineage>
        <taxon>Eukaryota</taxon>
        <taxon>Viridiplantae</taxon>
        <taxon>Streptophyta</taxon>
        <taxon>Embryophyta</taxon>
        <taxon>Tracheophyta</taxon>
        <taxon>Spermatophyta</taxon>
        <taxon>Magnoliopsida</taxon>
        <taxon>eudicotyledons</taxon>
        <taxon>Gunneridae</taxon>
        <taxon>Pentapetalae</taxon>
        <taxon>asterids</taxon>
        <taxon>campanulids</taxon>
        <taxon>Apiales</taxon>
        <taxon>Apiaceae</taxon>
        <taxon>Apioideae</taxon>
        <taxon>apioid superclade</taxon>
        <taxon>Tordylieae</taxon>
        <taxon>Tordyliinae</taxon>
        <taxon>Heracleum</taxon>
    </lineage>
</organism>
<evidence type="ECO:0000313" key="2">
    <source>
        <dbReference type="Proteomes" id="UP001237642"/>
    </source>
</evidence>
<reference evidence="1" key="1">
    <citation type="submission" date="2023-02" db="EMBL/GenBank/DDBJ databases">
        <title>Genome of toxic invasive species Heracleum sosnowskyi carries increased number of genes despite the absence of recent whole-genome duplications.</title>
        <authorList>
            <person name="Schelkunov M."/>
            <person name="Shtratnikova V."/>
            <person name="Makarenko M."/>
            <person name="Klepikova A."/>
            <person name="Omelchenko D."/>
            <person name="Novikova G."/>
            <person name="Obukhova E."/>
            <person name="Bogdanov V."/>
            <person name="Penin A."/>
            <person name="Logacheva M."/>
        </authorList>
    </citation>
    <scope>NUCLEOTIDE SEQUENCE</scope>
    <source>
        <strain evidence="1">Hsosn_3</strain>
        <tissue evidence="1">Leaf</tissue>
    </source>
</reference>
<evidence type="ECO:0000313" key="1">
    <source>
        <dbReference type="EMBL" id="KAK1403049.1"/>
    </source>
</evidence>
<comment type="caution">
    <text evidence="1">The sequence shown here is derived from an EMBL/GenBank/DDBJ whole genome shotgun (WGS) entry which is preliminary data.</text>
</comment>
<reference evidence="1" key="2">
    <citation type="submission" date="2023-05" db="EMBL/GenBank/DDBJ databases">
        <authorList>
            <person name="Schelkunov M.I."/>
        </authorList>
    </citation>
    <scope>NUCLEOTIDE SEQUENCE</scope>
    <source>
        <strain evidence="1">Hsosn_3</strain>
        <tissue evidence="1">Leaf</tissue>
    </source>
</reference>
<accession>A0AAD8JGI2</accession>